<dbReference type="EMBL" id="HG916765">
    <property type="protein sequence ID" value="CDM22997.1"/>
    <property type="molecule type" value="Genomic_DNA"/>
</dbReference>
<dbReference type="KEGG" id="cdn:BN940_02606"/>
<dbReference type="HOGENOM" id="CLU_3231290_0_0_4"/>
<evidence type="ECO:0000256" key="1">
    <source>
        <dbReference type="SAM" id="MobiDB-lite"/>
    </source>
</evidence>
<reference evidence="2 3" key="1">
    <citation type="journal article" date="2014" name="BMC Microbiol.">
        <title>The oxygen-independent metabolism of cyclic monoterpenes in Castellaniella defragrans 65Phen.</title>
        <authorList>
            <person name="Petasch J."/>
            <person name="Disch E.M."/>
            <person name="Markert S."/>
            <person name="Becher D."/>
            <person name="Schweder T."/>
            <person name="Huttel B."/>
            <person name="Reinhardt R."/>
            <person name="Harder J."/>
        </authorList>
    </citation>
    <scope>NUCLEOTIDE SEQUENCE [LARGE SCALE GENOMIC DNA]</scope>
    <source>
        <strain evidence="2">65Phen</strain>
    </source>
</reference>
<evidence type="ECO:0000313" key="3">
    <source>
        <dbReference type="Proteomes" id="UP000019805"/>
    </source>
</evidence>
<sequence>MGAASSRRLRSVGGPFFIRIRHPGRADAMLPSPTRRPSPAWKP</sequence>
<dbReference type="Proteomes" id="UP000019805">
    <property type="component" value="Chromosome"/>
</dbReference>
<feature type="compositionally biased region" description="Pro residues" evidence="1">
    <location>
        <begin position="34"/>
        <end position="43"/>
    </location>
</feature>
<proteinExistence type="predicted"/>
<keyword evidence="3" id="KW-1185">Reference proteome</keyword>
<evidence type="ECO:0000313" key="2">
    <source>
        <dbReference type="EMBL" id="CDM22997.1"/>
    </source>
</evidence>
<gene>
    <name evidence="2" type="ORF">BN940_02606</name>
</gene>
<dbReference type="AlphaFoldDB" id="W8X137"/>
<protein>
    <submittedName>
        <fullName evidence="2">Uncharacterized protein</fullName>
    </submittedName>
</protein>
<organism evidence="2 3">
    <name type="scientific">Castellaniella defragrans (strain DSM 12143 / CCUG 39792 / 65Phen)</name>
    <name type="common">Alcaligenes defragrans</name>
    <dbReference type="NCBI Taxonomy" id="1437824"/>
    <lineage>
        <taxon>Bacteria</taxon>
        <taxon>Pseudomonadati</taxon>
        <taxon>Pseudomonadota</taxon>
        <taxon>Betaproteobacteria</taxon>
        <taxon>Burkholderiales</taxon>
        <taxon>Alcaligenaceae</taxon>
        <taxon>Castellaniella</taxon>
    </lineage>
</organism>
<accession>W8X137</accession>
<name>W8X137_CASD6</name>
<feature type="region of interest" description="Disordered" evidence="1">
    <location>
        <begin position="22"/>
        <end position="43"/>
    </location>
</feature>